<dbReference type="GO" id="GO:0030681">
    <property type="term" value="C:multimeric ribonuclease P complex"/>
    <property type="evidence" value="ECO:0007669"/>
    <property type="project" value="TreeGrafter"/>
</dbReference>
<dbReference type="EMBL" id="JAPEUX010000004">
    <property type="protein sequence ID" value="KAJ4354657.1"/>
    <property type="molecule type" value="Genomic_DNA"/>
</dbReference>
<dbReference type="GO" id="GO:0001682">
    <property type="term" value="P:tRNA 5'-leader removal"/>
    <property type="evidence" value="ECO:0007669"/>
    <property type="project" value="InterPro"/>
</dbReference>
<dbReference type="Pfam" id="PF08584">
    <property type="entry name" value="Ribonuc_P_40"/>
    <property type="match status" value="1"/>
</dbReference>
<proteinExistence type="predicted"/>
<evidence type="ECO:0000313" key="3">
    <source>
        <dbReference type="Proteomes" id="UP001140513"/>
    </source>
</evidence>
<gene>
    <name evidence="2" type="ORF">N0V89_006394</name>
</gene>
<dbReference type="GO" id="GO:0000171">
    <property type="term" value="F:ribonuclease MRP activity"/>
    <property type="evidence" value="ECO:0007669"/>
    <property type="project" value="TreeGrafter"/>
</dbReference>
<sequence length="255" mass="29668">MRVRPTGKTDRRWREETSEEQMEYVSPVLPKTWLMFPVIEYNLREPSMTHGKKGFSRLDWACKNVLDQSLAWLFYNFNPSSHESLRAGNEPISLHHPSIHTIEPTATKLPDTLVPKLTVPMLPSLYDSEDALALQEYISMLCLNSPRVSAFDNIDPHLSRYEVSTFDGLVELATRDMVRVRWRGFIPPQFVQELFLLVRKERLKVEKGRDGEVRDGRESKEERWVAWSAAGFGGRREWTVMQWAGRETLVWDCEG</sequence>
<evidence type="ECO:0000256" key="1">
    <source>
        <dbReference type="SAM" id="MobiDB-lite"/>
    </source>
</evidence>
<dbReference type="GO" id="GO:0004526">
    <property type="term" value="F:ribonuclease P activity"/>
    <property type="evidence" value="ECO:0007669"/>
    <property type="project" value="TreeGrafter"/>
</dbReference>
<reference evidence="2" key="1">
    <citation type="submission" date="2022-10" db="EMBL/GenBank/DDBJ databases">
        <title>Tapping the CABI collections for fungal endophytes: first genome assemblies for Collariella, Neodidymelliopsis, Ascochyta clinopodiicola, Didymella pomorum, Didymosphaeria variabile, Neocosmospora piperis and Neocucurbitaria cava.</title>
        <authorList>
            <person name="Hill R."/>
        </authorList>
    </citation>
    <scope>NUCLEOTIDE SEQUENCE</scope>
    <source>
        <strain evidence="2">IMI 356815</strain>
    </source>
</reference>
<dbReference type="GeneID" id="80909924"/>
<dbReference type="InterPro" id="IPR013893">
    <property type="entry name" value="RNase_P_Rpp40"/>
</dbReference>
<dbReference type="GO" id="GO:0000447">
    <property type="term" value="P:endonucleolytic cleavage in ITS1 to separate SSU-rRNA from 5.8S rRNA and LSU-rRNA from tricistronic rRNA transcript (SSU-rRNA, 5.8S rRNA, LSU-rRNA)"/>
    <property type="evidence" value="ECO:0007669"/>
    <property type="project" value="TreeGrafter"/>
</dbReference>
<name>A0A9W8XMF5_9PLEO</name>
<keyword evidence="3" id="KW-1185">Reference proteome</keyword>
<dbReference type="PANTHER" id="PTHR15396">
    <property type="entry name" value="RIBONUCLEASE P PROTEIN SUBUNIT P40"/>
    <property type="match status" value="1"/>
</dbReference>
<dbReference type="OrthoDB" id="63112at2759"/>
<dbReference type="AlphaFoldDB" id="A0A9W8XMF5"/>
<dbReference type="GO" id="GO:0000172">
    <property type="term" value="C:ribonuclease MRP complex"/>
    <property type="evidence" value="ECO:0007669"/>
    <property type="project" value="TreeGrafter"/>
</dbReference>
<comment type="caution">
    <text evidence="2">The sequence shown here is derived from an EMBL/GenBank/DDBJ whole genome shotgun (WGS) entry which is preliminary data.</text>
</comment>
<dbReference type="RefSeq" id="XP_056072431.1">
    <property type="nucleotide sequence ID" value="XM_056215164.1"/>
</dbReference>
<feature type="compositionally biased region" description="Basic and acidic residues" evidence="1">
    <location>
        <begin position="7"/>
        <end position="16"/>
    </location>
</feature>
<accession>A0A9W8XMF5</accession>
<protein>
    <submittedName>
        <fullName evidence="2">Uncharacterized protein</fullName>
    </submittedName>
</protein>
<feature type="region of interest" description="Disordered" evidence="1">
    <location>
        <begin position="1"/>
        <end position="20"/>
    </location>
</feature>
<organism evidence="2 3">
    <name type="scientific">Didymosphaeria variabile</name>
    <dbReference type="NCBI Taxonomy" id="1932322"/>
    <lineage>
        <taxon>Eukaryota</taxon>
        <taxon>Fungi</taxon>
        <taxon>Dikarya</taxon>
        <taxon>Ascomycota</taxon>
        <taxon>Pezizomycotina</taxon>
        <taxon>Dothideomycetes</taxon>
        <taxon>Pleosporomycetidae</taxon>
        <taxon>Pleosporales</taxon>
        <taxon>Massarineae</taxon>
        <taxon>Didymosphaeriaceae</taxon>
        <taxon>Didymosphaeria</taxon>
    </lineage>
</organism>
<dbReference type="Proteomes" id="UP001140513">
    <property type="component" value="Unassembled WGS sequence"/>
</dbReference>
<evidence type="ECO:0000313" key="2">
    <source>
        <dbReference type="EMBL" id="KAJ4354657.1"/>
    </source>
</evidence>
<dbReference type="PANTHER" id="PTHR15396:SF1">
    <property type="entry name" value="RIBONUCLEASE P PROTEIN SUBUNIT P40"/>
    <property type="match status" value="1"/>
</dbReference>